<dbReference type="RefSeq" id="WP_129346347.1">
    <property type="nucleotide sequence ID" value="NZ_CP012670.1"/>
</dbReference>
<evidence type="ECO:0000256" key="3">
    <source>
        <dbReference type="ARBA" id="ARBA00023002"/>
    </source>
</evidence>
<dbReference type="InterPro" id="IPR044943">
    <property type="entry name" value="NOS_dom_1"/>
</dbReference>
<accession>A0A4P2PVW9</accession>
<dbReference type="InterPro" id="IPR044944">
    <property type="entry name" value="NOS_dom_3"/>
</dbReference>
<dbReference type="SUPFAM" id="SSF47473">
    <property type="entry name" value="EF-hand"/>
    <property type="match status" value="1"/>
</dbReference>
<dbReference type="PROSITE" id="PS51384">
    <property type="entry name" value="FAD_FR"/>
    <property type="match status" value="1"/>
</dbReference>
<dbReference type="InterPro" id="IPR007419">
    <property type="entry name" value="BFD-like_2Fe2S-bd_dom"/>
</dbReference>
<reference evidence="7 8" key="1">
    <citation type="submission" date="2015-09" db="EMBL/GenBank/DDBJ databases">
        <title>Sorangium comparison.</title>
        <authorList>
            <person name="Zaburannyi N."/>
            <person name="Bunk B."/>
            <person name="Overmann J."/>
            <person name="Mueller R."/>
        </authorList>
    </citation>
    <scope>NUCLEOTIDE SEQUENCE [LARGE SCALE GENOMIC DNA]</scope>
    <source>
        <strain evidence="7 8">So ceGT47</strain>
    </source>
</reference>
<sequence>MRFLKIVCSEPSNELASFLQALPIEPAEPAAALVLSVADLAYPTVAARTFVATAREVGASQVLWVAPYFPPSSRLGRQLLEAVALVRASFGKVTAVWHGALLSALHLVRDDIRLRRTLPLPLGDRALPWVAPADVARVALRALEAPGVEPPVVCGPEDRTGAQVASALSRAIRASLAGARFARRRFEELDRDRSQALSTDELLPYLTGLGFASDEARAILAAADVNRDGTLDFEEFTAGVGERLDTLVQQLLREDPFAVRYVDAPADRVAEAMVQAGLRRAAAEALLEGWASLAGEGIPADARGAEEAWLGLPPASVEAWAERHALDFVSVHLLPGQGLLCRSEGVFDEGAGAPALSGKAAAISKVVDGKTGRILALFRALDGSGVAARWLDAPLADVRRVPCGDPEKRRALLLSNGELAGLAVEGAWQGLPSAMRLLMARAPLPGWQLTAFRELGELTLERAAAVGEPGEVVCNCAGVTRGQIAGLIEAGCATPAELSERTRAGQICGGCAPAIDEMFGAPGLSQAEVKGARELCPGIFQLRLAPVGGAPAASVPGQHVLVQGYLDRRWVARAYTLSAPARAGGDYELTVKREELGVFSRWLCERAAASLLRASSPRGGFVLPAPPVRRVVFLAGGIGVTPAMAMLRALDGERGPDARRFTLDWSAPRAAGFACFEDELRAIAGRTPGVAFRLRETRTQGRISREEVAERYPYEPGARALVCGPEGFMGAVREHLGAAGWPEDAIQRELFTSNVDPGGAIRPMPLRRGGGAIRAAGGVCPVEHGSCRLKPTAPEAVRTEAEAFLRQCYAELGVPSAFEERWQEVRASLDARGTYTHLADELTYGARLAWRNSTRCIGRFFWSTLHVRDLRHLETEEEIFQALLEHLDLATNGGDIRAMMTVFRPGEPRIRIWNGQLIRYAGYRLPGGGVLGDPANVELTDQALALGWPGGERTRFDLLPLIVQIGDRPPRWFELPRDRVLEVPIVHPRHAWFAELGLKWHALPAVSNMAFDVGGVQYTAAPFNGFYMGTEIGARNLSDEARYDQLPLIADRLGLDRSRSDTLWKDAALVELNAAVLHSFRQAKVRMMDHHTLSDYFKKFEEQERQCGRPVYADWIWIVPPMSASTMAVFHTDMENRILKPNYLYQDDPWKAPKGS</sequence>
<gene>
    <name evidence="7" type="ORF">SOCEGT47_014420</name>
</gene>
<dbReference type="Gene3D" id="3.40.50.80">
    <property type="entry name" value="Nucleotide-binding domain of ferredoxin-NADP reductase (FNR) module"/>
    <property type="match status" value="1"/>
</dbReference>
<dbReference type="CDD" id="cd00322">
    <property type="entry name" value="FNR_like"/>
    <property type="match status" value="1"/>
</dbReference>
<dbReference type="InterPro" id="IPR008333">
    <property type="entry name" value="Cbr1-like_FAD-bd_dom"/>
</dbReference>
<dbReference type="SUPFAM" id="SSF56512">
    <property type="entry name" value="Nitric oxide (NO) synthase oxygenase domain"/>
    <property type="match status" value="1"/>
</dbReference>
<feature type="domain" description="EF-hand" evidence="5">
    <location>
        <begin position="211"/>
        <end position="246"/>
    </location>
</feature>
<dbReference type="InterPro" id="IPR036291">
    <property type="entry name" value="NAD(P)-bd_dom_sf"/>
</dbReference>
<evidence type="ECO:0000259" key="6">
    <source>
        <dbReference type="PROSITE" id="PS51384"/>
    </source>
</evidence>
<dbReference type="Pfam" id="PF04324">
    <property type="entry name" value="Fer2_BFD"/>
    <property type="match status" value="1"/>
</dbReference>
<dbReference type="Pfam" id="PF02898">
    <property type="entry name" value="NO_synthase"/>
    <property type="match status" value="1"/>
</dbReference>
<keyword evidence="1" id="KW-0349">Heme</keyword>
<dbReference type="Gene3D" id="3.90.1230.10">
    <property type="entry name" value="Nitric Oxide Synthase, Chain A, domain 3"/>
    <property type="match status" value="1"/>
</dbReference>
<dbReference type="SUPFAM" id="SSF63380">
    <property type="entry name" value="Riboflavin synthase domain-like"/>
    <property type="match status" value="1"/>
</dbReference>
<dbReference type="InterPro" id="IPR044940">
    <property type="entry name" value="NOS_dom_2"/>
</dbReference>
<dbReference type="InterPro" id="IPR039261">
    <property type="entry name" value="FNR_nucleotide-bd"/>
</dbReference>
<dbReference type="InterPro" id="IPR017927">
    <property type="entry name" value="FAD-bd_FR_type"/>
</dbReference>
<dbReference type="InterPro" id="IPR018247">
    <property type="entry name" value="EF_Hand_1_Ca_BS"/>
</dbReference>
<dbReference type="GO" id="GO:0005509">
    <property type="term" value="F:calcium ion binding"/>
    <property type="evidence" value="ECO:0007669"/>
    <property type="project" value="InterPro"/>
</dbReference>
<evidence type="ECO:0000313" key="8">
    <source>
        <dbReference type="Proteomes" id="UP000295781"/>
    </source>
</evidence>
<proteinExistence type="predicted"/>
<dbReference type="SUPFAM" id="SSF51735">
    <property type="entry name" value="NAD(P)-binding Rossmann-fold domains"/>
    <property type="match status" value="1"/>
</dbReference>
<dbReference type="InterPro" id="IPR041854">
    <property type="entry name" value="BFD-like_2Fe2S-bd_dom_sf"/>
</dbReference>
<dbReference type="AlphaFoldDB" id="A0A4P2PVW9"/>
<dbReference type="Gene3D" id="1.10.10.1100">
    <property type="entry name" value="BFD-like [2Fe-2S]-binding domain"/>
    <property type="match status" value="1"/>
</dbReference>
<dbReference type="InterPro" id="IPR004030">
    <property type="entry name" value="NOS_N"/>
</dbReference>
<dbReference type="EMBL" id="CP012670">
    <property type="protein sequence ID" value="AUX20965.1"/>
    <property type="molecule type" value="Genomic_DNA"/>
</dbReference>
<dbReference type="Gene3D" id="3.90.340.10">
    <property type="entry name" value="Nitric Oxide Synthase, Chain A, domain 1"/>
    <property type="match status" value="1"/>
</dbReference>
<dbReference type="SMART" id="SM00054">
    <property type="entry name" value="EFh"/>
    <property type="match status" value="2"/>
</dbReference>
<dbReference type="Gene3D" id="2.40.30.10">
    <property type="entry name" value="Translation factors"/>
    <property type="match status" value="1"/>
</dbReference>
<evidence type="ECO:0000259" key="5">
    <source>
        <dbReference type="PROSITE" id="PS50222"/>
    </source>
</evidence>
<evidence type="ECO:0000313" key="7">
    <source>
        <dbReference type="EMBL" id="AUX20965.1"/>
    </source>
</evidence>
<dbReference type="InterPro" id="IPR017938">
    <property type="entry name" value="Riboflavin_synthase-like_b-brl"/>
</dbReference>
<evidence type="ECO:0000256" key="4">
    <source>
        <dbReference type="ARBA" id="ARBA00023004"/>
    </source>
</evidence>
<dbReference type="PROSITE" id="PS00018">
    <property type="entry name" value="EF_HAND_1"/>
    <property type="match status" value="1"/>
</dbReference>
<dbReference type="InterPro" id="IPR002048">
    <property type="entry name" value="EF_hand_dom"/>
</dbReference>
<evidence type="ECO:0000256" key="2">
    <source>
        <dbReference type="ARBA" id="ARBA00022723"/>
    </source>
</evidence>
<dbReference type="Pfam" id="PF00970">
    <property type="entry name" value="FAD_binding_6"/>
    <property type="match status" value="1"/>
</dbReference>
<keyword evidence="2" id="KW-0479">Metal-binding</keyword>
<dbReference type="InterPro" id="IPR011992">
    <property type="entry name" value="EF-hand-dom_pair"/>
</dbReference>
<dbReference type="InterPro" id="IPR036119">
    <property type="entry name" value="NOS_N_sf"/>
</dbReference>
<dbReference type="Proteomes" id="UP000295781">
    <property type="component" value="Chromosome"/>
</dbReference>
<evidence type="ECO:0000256" key="1">
    <source>
        <dbReference type="ARBA" id="ARBA00022617"/>
    </source>
</evidence>
<name>A0A4P2PVW9_SORCE</name>
<dbReference type="GO" id="GO:0004517">
    <property type="term" value="F:nitric-oxide synthase activity"/>
    <property type="evidence" value="ECO:0007669"/>
    <property type="project" value="InterPro"/>
</dbReference>
<feature type="domain" description="FAD-binding FR-type" evidence="6">
    <location>
        <begin position="522"/>
        <end position="624"/>
    </location>
</feature>
<protein>
    <recommendedName>
        <fullName evidence="9">Nitric oxide synthase</fullName>
    </recommendedName>
</protein>
<dbReference type="Gene3D" id="3.90.440.10">
    <property type="entry name" value="Nitric Oxide Synthase,Heme Domain,Chain A domain 2"/>
    <property type="match status" value="1"/>
</dbReference>
<evidence type="ECO:0008006" key="9">
    <source>
        <dbReference type="Google" id="ProtNLM"/>
    </source>
</evidence>
<dbReference type="PROSITE" id="PS50222">
    <property type="entry name" value="EF_HAND_2"/>
    <property type="match status" value="1"/>
</dbReference>
<dbReference type="GO" id="GO:0006809">
    <property type="term" value="P:nitric oxide biosynthetic process"/>
    <property type="evidence" value="ECO:0007669"/>
    <property type="project" value="InterPro"/>
</dbReference>
<keyword evidence="4" id="KW-0408">Iron</keyword>
<dbReference type="SUPFAM" id="SSF52343">
    <property type="entry name" value="Ferredoxin reductase-like, C-terminal NADP-linked domain"/>
    <property type="match status" value="1"/>
</dbReference>
<dbReference type="Gene3D" id="1.10.238.10">
    <property type="entry name" value="EF-hand"/>
    <property type="match status" value="1"/>
</dbReference>
<dbReference type="CDD" id="cd00575">
    <property type="entry name" value="NOS_oxygenase"/>
    <property type="match status" value="1"/>
</dbReference>
<keyword evidence="3" id="KW-0560">Oxidoreductase</keyword>
<organism evidence="7 8">
    <name type="scientific">Sorangium cellulosum</name>
    <name type="common">Polyangium cellulosum</name>
    <dbReference type="NCBI Taxonomy" id="56"/>
    <lineage>
        <taxon>Bacteria</taxon>
        <taxon>Pseudomonadati</taxon>
        <taxon>Myxococcota</taxon>
        <taxon>Polyangia</taxon>
        <taxon>Polyangiales</taxon>
        <taxon>Polyangiaceae</taxon>
        <taxon>Sorangium</taxon>
    </lineage>
</organism>
<dbReference type="OrthoDB" id="9786134at2"/>
<dbReference type="PANTHER" id="PTHR43410">
    <property type="entry name" value="NITRIC OXIDE SYNTHASE OXYGENASE"/>
    <property type="match status" value="1"/>
</dbReference>
<dbReference type="CDD" id="cd00051">
    <property type="entry name" value="EFh"/>
    <property type="match status" value="1"/>
</dbReference>
<dbReference type="InterPro" id="IPR001433">
    <property type="entry name" value="OxRdtase_FAD/NAD-bd"/>
</dbReference>
<dbReference type="PANTHER" id="PTHR43410:SF1">
    <property type="entry name" value="NITRIC OXIDE SYNTHASE"/>
    <property type="match status" value="1"/>
</dbReference>
<dbReference type="Pfam" id="PF13499">
    <property type="entry name" value="EF-hand_7"/>
    <property type="match status" value="1"/>
</dbReference>
<dbReference type="InterPro" id="IPR050607">
    <property type="entry name" value="NOS"/>
</dbReference>
<dbReference type="Pfam" id="PF00175">
    <property type="entry name" value="NAD_binding_1"/>
    <property type="match status" value="1"/>
</dbReference>